<sequence>MEIQNPVKQRKREEQKYRMCTFLYAKHSCRGIVGKDMRGSHVPHHKLSDESLEKAKAHLLSLPAYESLYTRRDSEKNYLPSHYTLSKKKIGHEVEQHHINADNAYKAKADREKSKDYPKCKTIIFDVQQCLLTPHFHSSMAFNKHQLWVNNLTVHDCDHGQGFSYTWDESVAVRGGNEIASCLYRCFSTYP</sequence>
<comment type="caution">
    <text evidence="1">The sequence shown here is derived from an EMBL/GenBank/DDBJ whole genome shotgun (WGS) entry which is preliminary data.</text>
</comment>
<accession>A0ABQ9H7E6</accession>
<gene>
    <name evidence="1" type="ORF">PR048_016662</name>
</gene>
<organism evidence="1 2">
    <name type="scientific">Dryococelus australis</name>
    <dbReference type="NCBI Taxonomy" id="614101"/>
    <lineage>
        <taxon>Eukaryota</taxon>
        <taxon>Metazoa</taxon>
        <taxon>Ecdysozoa</taxon>
        <taxon>Arthropoda</taxon>
        <taxon>Hexapoda</taxon>
        <taxon>Insecta</taxon>
        <taxon>Pterygota</taxon>
        <taxon>Neoptera</taxon>
        <taxon>Polyneoptera</taxon>
        <taxon>Phasmatodea</taxon>
        <taxon>Verophasmatodea</taxon>
        <taxon>Anareolatae</taxon>
        <taxon>Phasmatidae</taxon>
        <taxon>Eurycanthinae</taxon>
        <taxon>Dryococelus</taxon>
    </lineage>
</organism>
<dbReference type="PANTHER" id="PTHR10773">
    <property type="entry name" value="DNA-DIRECTED RNA POLYMERASES I, II, AND III SUBUNIT RPABC2"/>
    <property type="match status" value="1"/>
</dbReference>
<evidence type="ECO:0000313" key="1">
    <source>
        <dbReference type="EMBL" id="KAJ8880196.1"/>
    </source>
</evidence>
<evidence type="ECO:0000313" key="2">
    <source>
        <dbReference type="Proteomes" id="UP001159363"/>
    </source>
</evidence>
<reference evidence="1 2" key="1">
    <citation type="submission" date="2023-02" db="EMBL/GenBank/DDBJ databases">
        <title>LHISI_Scaffold_Assembly.</title>
        <authorList>
            <person name="Stuart O.P."/>
            <person name="Cleave R."/>
            <person name="Magrath M.J.L."/>
            <person name="Mikheyev A.S."/>
        </authorList>
    </citation>
    <scope>NUCLEOTIDE SEQUENCE [LARGE SCALE GENOMIC DNA]</scope>
    <source>
        <strain evidence="1">Daus_M_001</strain>
        <tissue evidence="1">Leg muscle</tissue>
    </source>
</reference>
<keyword evidence="2" id="KW-1185">Reference proteome</keyword>
<name>A0ABQ9H7E6_9NEOP</name>
<dbReference type="PANTHER" id="PTHR10773:SF19">
    <property type="match status" value="1"/>
</dbReference>
<dbReference type="Proteomes" id="UP001159363">
    <property type="component" value="Chromosome 5"/>
</dbReference>
<proteinExistence type="predicted"/>
<protein>
    <submittedName>
        <fullName evidence="1">Uncharacterized protein</fullName>
    </submittedName>
</protein>
<dbReference type="EMBL" id="JARBHB010000006">
    <property type="protein sequence ID" value="KAJ8880196.1"/>
    <property type="molecule type" value="Genomic_DNA"/>
</dbReference>